<dbReference type="SUPFAM" id="SSF46785">
    <property type="entry name" value="Winged helix' DNA-binding domain"/>
    <property type="match status" value="1"/>
</dbReference>
<dbReference type="Gene3D" id="1.10.10.10">
    <property type="entry name" value="Winged helix-like DNA-binding domain superfamily/Winged helix DNA-binding domain"/>
    <property type="match status" value="1"/>
</dbReference>
<dbReference type="InterPro" id="IPR036390">
    <property type="entry name" value="WH_DNA-bd_sf"/>
</dbReference>
<evidence type="ECO:0000313" key="3">
    <source>
        <dbReference type="Proteomes" id="UP000216101"/>
    </source>
</evidence>
<evidence type="ECO:0000259" key="1">
    <source>
        <dbReference type="Pfam" id="PF13601"/>
    </source>
</evidence>
<accession>A0A266Q2I6</accession>
<gene>
    <name evidence="2" type="ORF">CBP51_19540</name>
</gene>
<dbReference type="RefSeq" id="WP_078045144.1">
    <property type="nucleotide sequence ID" value="NZ_NHNI01000004.1"/>
</dbReference>
<dbReference type="PANTHER" id="PTHR37318">
    <property type="entry name" value="BSL7504 PROTEIN"/>
    <property type="match status" value="1"/>
</dbReference>
<dbReference type="EMBL" id="NHNI01000004">
    <property type="protein sequence ID" value="OZY83601.1"/>
    <property type="molecule type" value="Genomic_DNA"/>
</dbReference>
<keyword evidence="3" id="KW-1185">Reference proteome</keyword>
<comment type="caution">
    <text evidence="2">The sequence shown here is derived from an EMBL/GenBank/DDBJ whole genome shotgun (WGS) entry which is preliminary data.</text>
</comment>
<dbReference type="Pfam" id="PF13601">
    <property type="entry name" value="HTH_34"/>
    <property type="match status" value="1"/>
</dbReference>
<proteinExistence type="predicted"/>
<dbReference type="Proteomes" id="UP000216101">
    <property type="component" value="Unassembled WGS sequence"/>
</dbReference>
<protein>
    <submittedName>
        <fullName evidence="2">Transcriptional regulator</fullName>
    </submittedName>
</protein>
<dbReference type="AlphaFoldDB" id="A0A266Q2I6"/>
<name>A0A266Q2I6_9GAMM</name>
<organism evidence="2 3">
    <name type="scientific">Cellvibrio mixtus</name>
    <dbReference type="NCBI Taxonomy" id="39650"/>
    <lineage>
        <taxon>Bacteria</taxon>
        <taxon>Pseudomonadati</taxon>
        <taxon>Pseudomonadota</taxon>
        <taxon>Gammaproteobacteria</taxon>
        <taxon>Cellvibrionales</taxon>
        <taxon>Cellvibrionaceae</taxon>
        <taxon>Cellvibrio</taxon>
    </lineage>
</organism>
<sequence length="107" mass="11935">MSDLFSLDSVDDVIHGRLRLGVMAYLINVGDTDFAQLKAKTAATDGNLSVQLRKLEEAGYIEIAKSFVGKKTVTGVQLTEQGRQAFIRYLENMQRLINEASLIRDEN</sequence>
<reference evidence="3" key="1">
    <citation type="submission" date="2017-05" db="EMBL/GenBank/DDBJ databases">
        <authorList>
            <person name="Barney B.M."/>
        </authorList>
    </citation>
    <scope>NUCLEOTIDE SEQUENCE [LARGE SCALE GENOMIC DNA]</scope>
    <source>
        <strain evidence="3">PSBB022</strain>
    </source>
</reference>
<feature type="domain" description="Winged helix DNA-binding" evidence="1">
    <location>
        <begin position="18"/>
        <end position="97"/>
    </location>
</feature>
<dbReference type="PANTHER" id="PTHR37318:SF1">
    <property type="entry name" value="BSL7504 PROTEIN"/>
    <property type="match status" value="1"/>
</dbReference>
<dbReference type="InterPro" id="IPR036388">
    <property type="entry name" value="WH-like_DNA-bd_sf"/>
</dbReference>
<dbReference type="InterPro" id="IPR027395">
    <property type="entry name" value="WH_DNA-bd_dom"/>
</dbReference>
<evidence type="ECO:0000313" key="2">
    <source>
        <dbReference type="EMBL" id="OZY83601.1"/>
    </source>
</evidence>